<feature type="domain" description="Major facilitator superfamily (MFS) profile" evidence="7">
    <location>
        <begin position="19"/>
        <end position="476"/>
    </location>
</feature>
<feature type="transmembrane region" description="Helical" evidence="6">
    <location>
        <begin position="278"/>
        <end position="304"/>
    </location>
</feature>
<dbReference type="Proteomes" id="UP001597145">
    <property type="component" value="Unassembled WGS sequence"/>
</dbReference>
<dbReference type="PANTHER" id="PTHR42718:SF39">
    <property type="entry name" value="ACTINORHODIN TRANSPORTER-RELATED"/>
    <property type="match status" value="1"/>
</dbReference>
<evidence type="ECO:0000256" key="3">
    <source>
        <dbReference type="ARBA" id="ARBA00022989"/>
    </source>
</evidence>
<feature type="transmembrane region" description="Helical" evidence="6">
    <location>
        <begin position="445"/>
        <end position="471"/>
    </location>
</feature>
<dbReference type="Gene3D" id="1.20.1250.20">
    <property type="entry name" value="MFS general substrate transporter like domains"/>
    <property type="match status" value="1"/>
</dbReference>
<feature type="transmembrane region" description="Helical" evidence="6">
    <location>
        <begin position="110"/>
        <end position="131"/>
    </location>
</feature>
<keyword evidence="4 6" id="KW-0472">Membrane</keyword>
<evidence type="ECO:0000256" key="6">
    <source>
        <dbReference type="SAM" id="Phobius"/>
    </source>
</evidence>
<feature type="transmembrane region" description="Helical" evidence="6">
    <location>
        <begin position="57"/>
        <end position="74"/>
    </location>
</feature>
<feature type="transmembrane region" description="Helical" evidence="6">
    <location>
        <begin position="17"/>
        <end position="37"/>
    </location>
</feature>
<feature type="transmembrane region" description="Helical" evidence="6">
    <location>
        <begin position="86"/>
        <end position="104"/>
    </location>
</feature>
<feature type="compositionally biased region" description="Pro residues" evidence="5">
    <location>
        <begin position="494"/>
        <end position="503"/>
    </location>
</feature>
<evidence type="ECO:0000256" key="5">
    <source>
        <dbReference type="SAM" id="MobiDB-lite"/>
    </source>
</evidence>
<dbReference type="SUPFAM" id="SSF103473">
    <property type="entry name" value="MFS general substrate transporter"/>
    <property type="match status" value="1"/>
</dbReference>
<feature type="transmembrane region" description="Helical" evidence="6">
    <location>
        <begin position="209"/>
        <end position="228"/>
    </location>
</feature>
<evidence type="ECO:0000313" key="9">
    <source>
        <dbReference type="Proteomes" id="UP001597145"/>
    </source>
</evidence>
<feature type="transmembrane region" description="Helical" evidence="6">
    <location>
        <begin position="143"/>
        <end position="165"/>
    </location>
</feature>
<keyword evidence="2 6" id="KW-0812">Transmembrane</keyword>
<feature type="transmembrane region" description="Helical" evidence="6">
    <location>
        <begin position="344"/>
        <end position="366"/>
    </location>
</feature>
<dbReference type="Pfam" id="PF07690">
    <property type="entry name" value="MFS_1"/>
    <property type="match status" value="1"/>
</dbReference>
<feature type="transmembrane region" description="Helical" evidence="6">
    <location>
        <begin position="411"/>
        <end position="433"/>
    </location>
</feature>
<organism evidence="8 9">
    <name type="scientific">Pseudonocardia aurantiaca</name>
    <dbReference type="NCBI Taxonomy" id="75290"/>
    <lineage>
        <taxon>Bacteria</taxon>
        <taxon>Bacillati</taxon>
        <taxon>Actinomycetota</taxon>
        <taxon>Actinomycetes</taxon>
        <taxon>Pseudonocardiales</taxon>
        <taxon>Pseudonocardiaceae</taxon>
        <taxon>Pseudonocardia</taxon>
    </lineage>
</organism>
<keyword evidence="9" id="KW-1185">Reference proteome</keyword>
<evidence type="ECO:0000256" key="2">
    <source>
        <dbReference type="ARBA" id="ARBA00022692"/>
    </source>
</evidence>
<sequence>MTTSAHDAATEPDPRRWAALVACLLAGFLVLLDGSMINVALPSIERSLDLTPTEVTWTLSGYILAFGLTLVTAGRLGDDYGRRRMFLIAIVLFLISALFCGAAQSGTWLLVSRVARGFTAGLLNPQIVGLIQQMFTGRERGKAFGLYAATVGISTAVGPLIGGSIMSLAGPEIGWRLVFYVSVPIGLAALFLAIRLLPRQEVPGTRGRLDLVGAGLLGLGVVSVLLPVIQAGEAETTPSWWLIAVGFAIFAAFLVWERRLEQLDRHPLVKLKLLSMRSYSTAALTGFCFFAAQPSIFVLCQIYFQRGMQFSPLQASLATMPYAVGSAITAIVGGRIVHRYGRWLVTAGCLVTTVGMGLTATVASTGTSDTTILLMGSLLVGGLGAGLVIAPNQTLVMSEIPKQEGGTAAGVYQTGLRVGSSIGVPLAMTLYFIGLAGTSGDVPTAVSMGMTTTTSIFAVALLVTLASAVFLGRQSVSTAPAGHGRSGHLAAVPAGPPPGRPPA</sequence>
<accession>A0ABW4FKX0</accession>
<feature type="transmembrane region" description="Helical" evidence="6">
    <location>
        <begin position="177"/>
        <end position="197"/>
    </location>
</feature>
<evidence type="ECO:0000313" key="8">
    <source>
        <dbReference type="EMBL" id="MFD1531255.1"/>
    </source>
</evidence>
<protein>
    <submittedName>
        <fullName evidence="8">MFS transporter</fullName>
    </submittedName>
</protein>
<feature type="transmembrane region" description="Helical" evidence="6">
    <location>
        <begin position="240"/>
        <end position="257"/>
    </location>
</feature>
<dbReference type="InterPro" id="IPR036259">
    <property type="entry name" value="MFS_trans_sf"/>
</dbReference>
<dbReference type="InterPro" id="IPR020846">
    <property type="entry name" value="MFS_dom"/>
</dbReference>
<keyword evidence="3 6" id="KW-1133">Transmembrane helix</keyword>
<comment type="subcellular location">
    <subcellularLocation>
        <location evidence="1">Cell membrane</location>
        <topology evidence="1">Multi-pass membrane protein</topology>
    </subcellularLocation>
</comment>
<dbReference type="RefSeq" id="WP_343973587.1">
    <property type="nucleotide sequence ID" value="NZ_BAAAJG010000004.1"/>
</dbReference>
<dbReference type="PROSITE" id="PS50850">
    <property type="entry name" value="MFS"/>
    <property type="match status" value="1"/>
</dbReference>
<gene>
    <name evidence="8" type="ORF">ACFSCY_17605</name>
</gene>
<feature type="transmembrane region" description="Helical" evidence="6">
    <location>
        <begin position="316"/>
        <end position="337"/>
    </location>
</feature>
<proteinExistence type="predicted"/>
<feature type="region of interest" description="Disordered" evidence="5">
    <location>
        <begin position="479"/>
        <end position="503"/>
    </location>
</feature>
<dbReference type="InterPro" id="IPR011701">
    <property type="entry name" value="MFS"/>
</dbReference>
<dbReference type="EMBL" id="JBHUCP010000010">
    <property type="protein sequence ID" value="MFD1531255.1"/>
    <property type="molecule type" value="Genomic_DNA"/>
</dbReference>
<reference evidence="9" key="1">
    <citation type="journal article" date="2019" name="Int. J. Syst. Evol. Microbiol.">
        <title>The Global Catalogue of Microorganisms (GCM) 10K type strain sequencing project: providing services to taxonomists for standard genome sequencing and annotation.</title>
        <authorList>
            <consortium name="The Broad Institute Genomics Platform"/>
            <consortium name="The Broad Institute Genome Sequencing Center for Infectious Disease"/>
            <person name="Wu L."/>
            <person name="Ma J."/>
        </authorList>
    </citation>
    <scope>NUCLEOTIDE SEQUENCE [LARGE SCALE GENOMIC DNA]</scope>
    <source>
        <strain evidence="9">JCM 12165</strain>
    </source>
</reference>
<dbReference type="Gene3D" id="1.20.1720.10">
    <property type="entry name" value="Multidrug resistance protein D"/>
    <property type="match status" value="1"/>
</dbReference>
<name>A0ABW4FKX0_9PSEU</name>
<dbReference type="PRINTS" id="PR01036">
    <property type="entry name" value="TCRTETB"/>
</dbReference>
<evidence type="ECO:0000256" key="1">
    <source>
        <dbReference type="ARBA" id="ARBA00004651"/>
    </source>
</evidence>
<comment type="caution">
    <text evidence="8">The sequence shown here is derived from an EMBL/GenBank/DDBJ whole genome shotgun (WGS) entry which is preliminary data.</text>
</comment>
<evidence type="ECO:0000256" key="4">
    <source>
        <dbReference type="ARBA" id="ARBA00023136"/>
    </source>
</evidence>
<dbReference type="PANTHER" id="PTHR42718">
    <property type="entry name" value="MAJOR FACILITATOR SUPERFAMILY MULTIDRUG TRANSPORTER MFSC"/>
    <property type="match status" value="1"/>
</dbReference>
<evidence type="ECO:0000259" key="7">
    <source>
        <dbReference type="PROSITE" id="PS50850"/>
    </source>
</evidence>
<dbReference type="CDD" id="cd17321">
    <property type="entry name" value="MFS_MMR_MDR_like"/>
    <property type="match status" value="1"/>
</dbReference>
<feature type="transmembrane region" description="Helical" evidence="6">
    <location>
        <begin position="372"/>
        <end position="390"/>
    </location>
</feature>